<dbReference type="InterPro" id="IPR013094">
    <property type="entry name" value="AB_hydrolase_3"/>
</dbReference>
<evidence type="ECO:0000313" key="6">
    <source>
        <dbReference type="Proteomes" id="UP000681131"/>
    </source>
</evidence>
<sequence length="306" mass="35121">MTYHPSLEAILDTPEIRQIKNLPFPQQREIFEKITMEQIQNIPKSDVTTKDVALDKDVFIRHYKPTSKSSNKAIFFIHGGGWCVSSVDTYDNVCRYLCDNSNLDVFSLEYRLAPEAPFPAAVEDSLKGYDWLYANAKNFDVDHKEIFIMGDSAGGNLATIVCHERQQTMPKAQILVYPATDKYTSYKSHKKYDAYKYHLNMKWSKKFINAYVPQAKGDREFFKNPQISPLFYKDTKQPDTLLIAATHDILIDGIYAYENKLRSEGVTVETHYDDEMFHGFIGSIGLSPLKNAEVALNKAIDFINQR</sequence>
<dbReference type="InterPro" id="IPR029058">
    <property type="entry name" value="AB_hydrolase_fold"/>
</dbReference>
<dbReference type="EMBL" id="CP021781">
    <property type="protein sequence ID" value="AXA33800.1"/>
    <property type="molecule type" value="Genomic_DNA"/>
</dbReference>
<dbReference type="EC" id="3.1.1.85" evidence="4"/>
<dbReference type="SUPFAM" id="SSF53474">
    <property type="entry name" value="alpha/beta-Hydrolases"/>
    <property type="match status" value="1"/>
</dbReference>
<evidence type="ECO:0000313" key="3">
    <source>
        <dbReference type="EMBL" id="AXA33800.1"/>
    </source>
</evidence>
<dbReference type="AlphaFoldDB" id="A0A2Z4XYH4"/>
<dbReference type="InterPro" id="IPR050300">
    <property type="entry name" value="GDXG_lipolytic_enzyme"/>
</dbReference>
<feature type="domain" description="Alpha/beta hydrolase fold-3" evidence="2">
    <location>
        <begin position="74"/>
        <end position="281"/>
    </location>
</feature>
<proteinExistence type="predicted"/>
<dbReference type="PANTHER" id="PTHR48081:SF8">
    <property type="entry name" value="ALPHA_BETA HYDROLASE FOLD-3 DOMAIN-CONTAINING PROTEIN-RELATED"/>
    <property type="match status" value="1"/>
</dbReference>
<protein>
    <submittedName>
        <fullName evidence="3 4">Esterase</fullName>
        <ecNumber evidence="4">3.1.1.85</ecNumber>
    </submittedName>
</protein>
<evidence type="ECO:0000256" key="1">
    <source>
        <dbReference type="ARBA" id="ARBA00022801"/>
    </source>
</evidence>
<name>A0A2Z4XYH4_9GAMM</name>
<dbReference type="EMBL" id="CP043424">
    <property type="protein sequence ID" value="QIW12035.1"/>
    <property type="molecule type" value="Genomic_DNA"/>
</dbReference>
<dbReference type="GO" id="GO:0090499">
    <property type="term" value="F:pimelyl-[acyl-carrier protein] methyl ester esterase activity"/>
    <property type="evidence" value="ECO:0007669"/>
    <property type="project" value="UniProtKB-EC"/>
</dbReference>
<dbReference type="Gene3D" id="3.40.50.1820">
    <property type="entry name" value="alpha/beta hydrolase"/>
    <property type="match status" value="1"/>
</dbReference>
<dbReference type="RefSeq" id="WP_112869974.1">
    <property type="nucleotide sequence ID" value="NZ_CP021781.1"/>
</dbReference>
<dbReference type="Proteomes" id="UP000681131">
    <property type="component" value="Chromosome"/>
</dbReference>
<evidence type="ECO:0000313" key="5">
    <source>
        <dbReference type="Proteomes" id="UP000251120"/>
    </source>
</evidence>
<keyword evidence="1 4" id="KW-0378">Hydrolase</keyword>
<dbReference type="Proteomes" id="UP000251120">
    <property type="component" value="Chromosome"/>
</dbReference>
<dbReference type="Pfam" id="PF07859">
    <property type="entry name" value="Abhydrolase_3"/>
    <property type="match status" value="1"/>
</dbReference>
<dbReference type="KEGG" id="fad:CDH04_04940"/>
<organism evidence="3 5">
    <name type="scientific">Francisella adeliensis</name>
    <dbReference type="NCBI Taxonomy" id="2007306"/>
    <lineage>
        <taxon>Bacteria</taxon>
        <taxon>Pseudomonadati</taxon>
        <taxon>Pseudomonadota</taxon>
        <taxon>Gammaproteobacteria</taxon>
        <taxon>Thiotrichales</taxon>
        <taxon>Francisellaceae</taxon>
        <taxon>Francisella</taxon>
    </lineage>
</organism>
<dbReference type="OrthoDB" id="5729797at2"/>
<keyword evidence="6" id="KW-1185">Reference proteome</keyword>
<evidence type="ECO:0000313" key="4">
    <source>
        <dbReference type="EMBL" id="QIW12035.1"/>
    </source>
</evidence>
<dbReference type="PANTHER" id="PTHR48081">
    <property type="entry name" value="AB HYDROLASE SUPERFAMILY PROTEIN C4A8.06C"/>
    <property type="match status" value="1"/>
</dbReference>
<accession>A0A2Z4XYH4</accession>
<reference evidence="3 5" key="1">
    <citation type="submission" date="2017-06" db="EMBL/GenBank/DDBJ databases">
        <title>Complete genome of Francisella adeliensis.</title>
        <authorList>
            <person name="Vallesi A."/>
            <person name="Sjodin A."/>
        </authorList>
    </citation>
    <scope>NUCLEOTIDE SEQUENCE [LARGE SCALE GENOMIC DNA]</scope>
    <source>
        <strain evidence="3 5">FDC440</strain>
    </source>
</reference>
<reference evidence="4 6" key="2">
    <citation type="submission" date="2019-08" db="EMBL/GenBank/DDBJ databases">
        <title>Complete genome sequences of Francisella adeliensis (FSC1325 and FSC1326).</title>
        <authorList>
            <person name="Ohrman C."/>
            <person name="Uneklint I."/>
            <person name="Vallesi A."/>
            <person name="Karlsson L."/>
            <person name="Sjodin A."/>
        </authorList>
    </citation>
    <scope>NUCLEOTIDE SEQUENCE [LARGE SCALE GENOMIC DNA]</scope>
    <source>
        <strain evidence="4 6">FSC1325</strain>
    </source>
</reference>
<evidence type="ECO:0000259" key="2">
    <source>
        <dbReference type="Pfam" id="PF07859"/>
    </source>
</evidence>
<gene>
    <name evidence="4" type="primary">bioJ</name>
    <name evidence="3" type="ORF">CDH04_04940</name>
    <name evidence="4" type="ORF">FZC43_04945</name>
</gene>